<name>A0A2K9LJL1_9GAMM</name>
<dbReference type="EMBL" id="CP022684">
    <property type="protein sequence ID" value="AUM12430.1"/>
    <property type="molecule type" value="Genomic_DNA"/>
</dbReference>
<proteinExistence type="predicted"/>
<dbReference type="AlphaFoldDB" id="A0A2K9LJL1"/>
<keyword evidence="3" id="KW-1185">Reference proteome</keyword>
<organism evidence="2 3">
    <name type="scientific">Ketobacter alkanivorans</name>
    <dbReference type="NCBI Taxonomy" id="1917421"/>
    <lineage>
        <taxon>Bacteria</taxon>
        <taxon>Pseudomonadati</taxon>
        <taxon>Pseudomonadota</taxon>
        <taxon>Gammaproteobacteria</taxon>
        <taxon>Pseudomonadales</taxon>
        <taxon>Ketobacteraceae</taxon>
        <taxon>Ketobacter</taxon>
    </lineage>
</organism>
<dbReference type="SUPFAM" id="SSF54523">
    <property type="entry name" value="Pili subunits"/>
    <property type="match status" value="1"/>
</dbReference>
<sequence>MCSRPFIPRQQGTTLVELVMAIAIAGVLVVGLMTAYSSIVGRSSDPMVRTQAISLAESYLEEALLKPYLDPSGTVCPAAPSGNRENFNNVCDYHNYSSSSITLPNGASVSGLSGYSVSISVQSIDAGDLGTVPTNCALSVVVNITSPLNETTSVTGYRTDYESTPACI</sequence>
<keyword evidence="1" id="KW-1133">Transmembrane helix</keyword>
<dbReference type="InterPro" id="IPR045584">
    <property type="entry name" value="Pilin-like"/>
</dbReference>
<dbReference type="Pfam" id="PF07963">
    <property type="entry name" value="N_methyl"/>
    <property type="match status" value="1"/>
</dbReference>
<protein>
    <submittedName>
        <fullName evidence="2">Uncharacterized protein</fullName>
    </submittedName>
</protein>
<reference evidence="3" key="1">
    <citation type="submission" date="2017-08" db="EMBL/GenBank/DDBJ databases">
        <title>Direct submision.</title>
        <authorList>
            <person name="Kim S.-J."/>
            <person name="Rhee S.-K."/>
        </authorList>
    </citation>
    <scope>NUCLEOTIDE SEQUENCE [LARGE SCALE GENOMIC DNA]</scope>
    <source>
        <strain evidence="3">GI5</strain>
    </source>
</reference>
<evidence type="ECO:0000313" key="2">
    <source>
        <dbReference type="EMBL" id="AUM12430.1"/>
    </source>
</evidence>
<evidence type="ECO:0000313" key="3">
    <source>
        <dbReference type="Proteomes" id="UP000235116"/>
    </source>
</evidence>
<dbReference type="KEGG" id="kak:Kalk_08365"/>
<dbReference type="Proteomes" id="UP000235116">
    <property type="component" value="Chromosome"/>
</dbReference>
<dbReference type="RefSeq" id="WP_101893796.1">
    <property type="nucleotide sequence ID" value="NZ_CP022684.1"/>
</dbReference>
<accession>A0A2K9LJL1</accession>
<dbReference type="InterPro" id="IPR012902">
    <property type="entry name" value="N_methyl_site"/>
</dbReference>
<keyword evidence="1" id="KW-0812">Transmembrane</keyword>
<feature type="transmembrane region" description="Helical" evidence="1">
    <location>
        <begin position="18"/>
        <end position="39"/>
    </location>
</feature>
<dbReference type="Gene3D" id="3.30.700.10">
    <property type="entry name" value="Glycoprotein, Type 4 Pilin"/>
    <property type="match status" value="1"/>
</dbReference>
<gene>
    <name evidence="2" type="ORF">Kalk_08365</name>
</gene>
<keyword evidence="1" id="KW-0472">Membrane</keyword>
<dbReference type="OrthoDB" id="5784010at2"/>
<evidence type="ECO:0000256" key="1">
    <source>
        <dbReference type="SAM" id="Phobius"/>
    </source>
</evidence>